<dbReference type="PANTHER" id="PTHR30244:SF36">
    <property type="entry name" value="3-OXO-GLUCOSE-6-PHOSPHATE:GLUTAMATE AMINOTRANSFERASE"/>
    <property type="match status" value="1"/>
</dbReference>
<name>A0A5C6E0A1_9BACT</name>
<dbReference type="InterPro" id="IPR000653">
    <property type="entry name" value="DegT/StrS_aminotransferase"/>
</dbReference>
<proteinExistence type="inferred from homology"/>
<dbReference type="GO" id="GO:0030170">
    <property type="term" value="F:pyridoxal phosphate binding"/>
    <property type="evidence" value="ECO:0007669"/>
    <property type="project" value="TreeGrafter"/>
</dbReference>
<dbReference type="InterPro" id="IPR015421">
    <property type="entry name" value="PyrdxlP-dep_Trfase_major"/>
</dbReference>
<protein>
    <submittedName>
        <fullName evidence="6">UDP-2-acetamido-2-deoxy-3-oxo-D-glucuronate aminotransferase</fullName>
        <ecNumber evidence="6">2.6.1.98</ecNumber>
    </submittedName>
</protein>
<evidence type="ECO:0000313" key="6">
    <source>
        <dbReference type="EMBL" id="TWU42328.1"/>
    </source>
</evidence>
<evidence type="ECO:0000256" key="5">
    <source>
        <dbReference type="RuleBase" id="RU004508"/>
    </source>
</evidence>
<accession>A0A5C6E0A1</accession>
<dbReference type="GO" id="GO:0000271">
    <property type="term" value="P:polysaccharide biosynthetic process"/>
    <property type="evidence" value="ECO:0007669"/>
    <property type="project" value="TreeGrafter"/>
</dbReference>
<evidence type="ECO:0000256" key="4">
    <source>
        <dbReference type="PIRSR" id="PIRSR000390-2"/>
    </source>
</evidence>
<dbReference type="AlphaFoldDB" id="A0A5C6E0A1"/>
<dbReference type="OrthoDB" id="257609at2"/>
<dbReference type="EC" id="2.6.1.98" evidence="6"/>
<organism evidence="6 7">
    <name type="scientific">Novipirellula artificiosorum</name>
    <dbReference type="NCBI Taxonomy" id="2528016"/>
    <lineage>
        <taxon>Bacteria</taxon>
        <taxon>Pseudomonadati</taxon>
        <taxon>Planctomycetota</taxon>
        <taxon>Planctomycetia</taxon>
        <taxon>Pirellulales</taxon>
        <taxon>Pirellulaceae</taxon>
        <taxon>Novipirellula</taxon>
    </lineage>
</organism>
<keyword evidence="7" id="KW-1185">Reference proteome</keyword>
<dbReference type="EMBL" id="SJPV01000001">
    <property type="protein sequence ID" value="TWU42328.1"/>
    <property type="molecule type" value="Genomic_DNA"/>
</dbReference>
<dbReference type="PIRSF" id="PIRSF000390">
    <property type="entry name" value="PLP_StrS"/>
    <property type="match status" value="1"/>
</dbReference>
<feature type="modified residue" description="N6-(pyridoxal phosphate)lysine" evidence="4">
    <location>
        <position position="200"/>
    </location>
</feature>
<evidence type="ECO:0000313" key="7">
    <source>
        <dbReference type="Proteomes" id="UP000319143"/>
    </source>
</evidence>
<evidence type="ECO:0000256" key="2">
    <source>
        <dbReference type="ARBA" id="ARBA00037999"/>
    </source>
</evidence>
<dbReference type="Pfam" id="PF01041">
    <property type="entry name" value="DegT_DnrJ_EryC1"/>
    <property type="match status" value="1"/>
</dbReference>
<dbReference type="PANTHER" id="PTHR30244">
    <property type="entry name" value="TRANSAMINASE"/>
    <property type="match status" value="1"/>
</dbReference>
<gene>
    <name evidence="6" type="primary">wbpE</name>
    <name evidence="6" type="ORF">Poly41_06240</name>
</gene>
<dbReference type="Gene3D" id="3.90.1150.10">
    <property type="entry name" value="Aspartate Aminotransferase, domain 1"/>
    <property type="match status" value="1"/>
</dbReference>
<dbReference type="Proteomes" id="UP000319143">
    <property type="component" value="Unassembled WGS sequence"/>
</dbReference>
<feature type="active site" description="Proton acceptor" evidence="3">
    <location>
        <position position="200"/>
    </location>
</feature>
<dbReference type="Gene3D" id="3.40.640.10">
    <property type="entry name" value="Type I PLP-dependent aspartate aminotransferase-like (Major domain)"/>
    <property type="match status" value="1"/>
</dbReference>
<dbReference type="SUPFAM" id="SSF53383">
    <property type="entry name" value="PLP-dependent transferases"/>
    <property type="match status" value="1"/>
</dbReference>
<comment type="caution">
    <text evidence="6">The sequence shown here is derived from an EMBL/GenBank/DDBJ whole genome shotgun (WGS) entry which is preliminary data.</text>
</comment>
<dbReference type="InterPro" id="IPR015424">
    <property type="entry name" value="PyrdxlP-dep_Trfase"/>
</dbReference>
<keyword evidence="1 4" id="KW-0663">Pyridoxal phosphate</keyword>
<dbReference type="RefSeq" id="WP_146524414.1">
    <property type="nucleotide sequence ID" value="NZ_SJPV01000001.1"/>
</dbReference>
<evidence type="ECO:0000256" key="1">
    <source>
        <dbReference type="ARBA" id="ARBA00022898"/>
    </source>
</evidence>
<evidence type="ECO:0000256" key="3">
    <source>
        <dbReference type="PIRSR" id="PIRSR000390-1"/>
    </source>
</evidence>
<sequence length="378" mass="41340">MESSPLEPLMLPKWPPQSAEIESAALECLKTGDWGRYDSNAKRELMDQLCNAFAAEHVRLCCSGTAAIELCLRAAGVGRGDEVIISAFDYPGNLRSVELLGARPVLVNASKTNFGPDLESVSLVAHDRATNSAVRAVIASHLYGHASEMEHLRQICDDRNWTLIEDVCQCPGMVYPNQAGDPVIASAYGHIATLSFGGSKPLTAGNGGAILTSDPRLAARLASLVDRPSDAFPLSPLQAAVLIPQINRLIETNVHRQRVALRIDVELRRRGTPIQCLIESASEIEPTYYKLAMLASSRSDRDEIVRRAHQQGMPIGESFRSMSKVSERRCRKPVPLDQADDYSDRLCLLDHRALLIEEDLVPRLVDRIVAVVATSVGD</sequence>
<dbReference type="GO" id="GO:0008483">
    <property type="term" value="F:transaminase activity"/>
    <property type="evidence" value="ECO:0007669"/>
    <property type="project" value="UniProtKB-KW"/>
</dbReference>
<keyword evidence="6" id="KW-0808">Transferase</keyword>
<dbReference type="InterPro" id="IPR015422">
    <property type="entry name" value="PyrdxlP-dep_Trfase_small"/>
</dbReference>
<reference evidence="6 7" key="1">
    <citation type="submission" date="2019-02" db="EMBL/GenBank/DDBJ databases">
        <title>Deep-cultivation of Planctomycetes and their phenomic and genomic characterization uncovers novel biology.</title>
        <authorList>
            <person name="Wiegand S."/>
            <person name="Jogler M."/>
            <person name="Boedeker C."/>
            <person name="Pinto D."/>
            <person name="Vollmers J."/>
            <person name="Rivas-Marin E."/>
            <person name="Kohn T."/>
            <person name="Peeters S.H."/>
            <person name="Heuer A."/>
            <person name="Rast P."/>
            <person name="Oberbeckmann S."/>
            <person name="Bunk B."/>
            <person name="Jeske O."/>
            <person name="Meyerdierks A."/>
            <person name="Storesund J.E."/>
            <person name="Kallscheuer N."/>
            <person name="Luecker S."/>
            <person name="Lage O.M."/>
            <person name="Pohl T."/>
            <person name="Merkel B.J."/>
            <person name="Hornburger P."/>
            <person name="Mueller R.-W."/>
            <person name="Bruemmer F."/>
            <person name="Labrenz M."/>
            <person name="Spormann A.M."/>
            <person name="Op Den Camp H."/>
            <person name="Overmann J."/>
            <person name="Amann R."/>
            <person name="Jetten M.S.M."/>
            <person name="Mascher T."/>
            <person name="Medema M.H."/>
            <person name="Devos D.P."/>
            <person name="Kaster A.-K."/>
            <person name="Ovreas L."/>
            <person name="Rohde M."/>
            <person name="Galperin M.Y."/>
            <person name="Jogler C."/>
        </authorList>
    </citation>
    <scope>NUCLEOTIDE SEQUENCE [LARGE SCALE GENOMIC DNA]</scope>
    <source>
        <strain evidence="6 7">Poly41</strain>
    </source>
</reference>
<comment type="similarity">
    <text evidence="2 5">Belongs to the DegT/DnrJ/EryC1 family.</text>
</comment>
<keyword evidence="6" id="KW-0032">Aminotransferase</keyword>